<dbReference type="EMBL" id="CP022386">
    <property type="protein sequence ID" value="ATA86676.1"/>
    <property type="molecule type" value="Genomic_DNA"/>
</dbReference>
<reference evidence="3" key="1">
    <citation type="submission" date="2017-06" db="EMBL/GenBank/DDBJ databases">
        <title>Capnocytophaga spp. assemblies.</title>
        <authorList>
            <person name="Gulvik C.A."/>
        </authorList>
    </citation>
    <scope>NUCLEOTIDE SEQUENCE [LARGE SCALE GENOMIC DNA]</scope>
    <source>
        <strain evidence="3">H1496</strain>
    </source>
</reference>
<keyword evidence="1" id="KW-1133">Transmembrane helix</keyword>
<evidence type="ECO:0000256" key="1">
    <source>
        <dbReference type="SAM" id="Phobius"/>
    </source>
</evidence>
<keyword evidence="1" id="KW-0812">Transmembrane</keyword>
<organism evidence="2 3">
    <name type="scientific">Capnocytophaga gingivalis</name>
    <dbReference type="NCBI Taxonomy" id="1017"/>
    <lineage>
        <taxon>Bacteria</taxon>
        <taxon>Pseudomonadati</taxon>
        <taxon>Bacteroidota</taxon>
        <taxon>Flavobacteriia</taxon>
        <taxon>Flavobacteriales</taxon>
        <taxon>Flavobacteriaceae</taxon>
        <taxon>Capnocytophaga</taxon>
    </lineage>
</organism>
<evidence type="ECO:0000313" key="2">
    <source>
        <dbReference type="EMBL" id="ATA86676.1"/>
    </source>
</evidence>
<keyword evidence="1" id="KW-0472">Membrane</keyword>
<feature type="transmembrane region" description="Helical" evidence="1">
    <location>
        <begin position="160"/>
        <end position="177"/>
    </location>
</feature>
<name>A0A250FRN4_9FLAO</name>
<dbReference type="AlphaFoldDB" id="A0A250FRN4"/>
<dbReference type="GeneID" id="84808026"/>
<evidence type="ECO:0000313" key="3">
    <source>
        <dbReference type="Proteomes" id="UP000217250"/>
    </source>
</evidence>
<dbReference type="RefSeq" id="WP_095910024.1">
    <property type="nucleotide sequence ID" value="NZ_CP022386.1"/>
</dbReference>
<protein>
    <submittedName>
        <fullName evidence="2">Uncharacterized protein</fullName>
    </submittedName>
</protein>
<proteinExistence type="predicted"/>
<dbReference type="Proteomes" id="UP000217250">
    <property type="component" value="Chromosome"/>
</dbReference>
<dbReference type="KEGG" id="cgh:CGC50_05545"/>
<sequence length="183" mass="21231">MKFFFFSLLLLVSCRSVKKSQEHTQLFQQRDSVEAYHEYRGESLLREWHSQEIALEVVPADSLAPAAWSSPLPLSPERVPSLSLSPLPAPSLQGVVISQQKTAQGQTLSIQGAKVLKLHFREKTLQEQLKEHEQRTTEKQTHQTHIRDTHKQTFDLRRHPYFSLFLWGVAMLLLFLLHPRKQK</sequence>
<accession>A0A250FRN4</accession>
<gene>
    <name evidence="2" type="ORF">CGC50_05545</name>
</gene>